<gene>
    <name evidence="10" type="ORF">IPV26_14745</name>
</gene>
<dbReference type="SUPFAM" id="SSF161098">
    <property type="entry name" value="MetI-like"/>
    <property type="match status" value="1"/>
</dbReference>
<dbReference type="CDD" id="cd06261">
    <property type="entry name" value="TM_PBP2"/>
    <property type="match status" value="1"/>
</dbReference>
<dbReference type="PROSITE" id="PS50928">
    <property type="entry name" value="ABC_TM1"/>
    <property type="match status" value="1"/>
</dbReference>
<dbReference type="InterPro" id="IPR035906">
    <property type="entry name" value="MetI-like_sf"/>
</dbReference>
<sequence length="301" mass="32455">MTGVQSNLQEEPLFNEGSWLTSPSARTYSGASSWLLTLPLIVCLAVGFIYPIVSLIGLSLSEGFLATYGRTFAEPLYLSVLFSTVTVALIVTVAGVLLGYPIAFAMARLSKRWAFVVAACVFIPLWTSILIRSYAWIVLLQRNGLVNSLLETTGVTEQPVKMLYTQGAVILAMTHVLLPFVILPIFSILRTLPTDYVRAARNLGAGAVVTFLRITFPLSLPGVFAGATICFVLALGFYITPALVGGPGSMLMPTLIGQQTTVVVDWPFAAALSTVLLVMTLVFIALLRKALSFQKGFSNVH</sequence>
<keyword evidence="4" id="KW-1003">Cell membrane</keyword>
<evidence type="ECO:0000256" key="3">
    <source>
        <dbReference type="ARBA" id="ARBA00022448"/>
    </source>
</evidence>
<feature type="transmembrane region" description="Helical" evidence="8">
    <location>
        <begin position="113"/>
        <end position="137"/>
    </location>
</feature>
<evidence type="ECO:0000313" key="10">
    <source>
        <dbReference type="EMBL" id="MBO1040924.1"/>
    </source>
</evidence>
<accession>A0ABS3K206</accession>
<dbReference type="Gene3D" id="1.10.3720.10">
    <property type="entry name" value="MetI-like"/>
    <property type="match status" value="1"/>
</dbReference>
<feature type="transmembrane region" description="Helical" evidence="8">
    <location>
        <begin position="223"/>
        <end position="246"/>
    </location>
</feature>
<comment type="similarity">
    <text evidence="2">Belongs to the binding-protein-dependent transport system permease family. CysTW subfamily.</text>
</comment>
<keyword evidence="3 8" id="KW-0813">Transport</keyword>
<evidence type="ECO:0000256" key="4">
    <source>
        <dbReference type="ARBA" id="ARBA00022475"/>
    </source>
</evidence>
<evidence type="ECO:0000256" key="7">
    <source>
        <dbReference type="ARBA" id="ARBA00023136"/>
    </source>
</evidence>
<keyword evidence="7 8" id="KW-0472">Membrane</keyword>
<reference evidence="10 11" key="1">
    <citation type="submission" date="2020-10" db="EMBL/GenBank/DDBJ databases">
        <title>Genomic characterization of underground lake bacteria from Wind Cave National Park: Insight into the archetypical LuxI/LuxR and identification of LuxR solos.</title>
        <authorList>
            <person name="Wengert P.C."/>
            <person name="Savka M.A."/>
        </authorList>
    </citation>
    <scope>NUCLEOTIDE SEQUENCE [LARGE SCALE GENOMIC DNA]</scope>
    <source>
        <strain evidence="10 11">SD316</strain>
    </source>
</reference>
<evidence type="ECO:0000313" key="11">
    <source>
        <dbReference type="Proteomes" id="UP000718278"/>
    </source>
</evidence>
<dbReference type="InterPro" id="IPR000515">
    <property type="entry name" value="MetI-like"/>
</dbReference>
<dbReference type="PANTHER" id="PTHR42929:SF5">
    <property type="entry name" value="ABC TRANSPORTER PERMEASE PROTEIN"/>
    <property type="match status" value="1"/>
</dbReference>
<feature type="transmembrane region" description="Helical" evidence="8">
    <location>
        <begin position="76"/>
        <end position="101"/>
    </location>
</feature>
<evidence type="ECO:0000259" key="9">
    <source>
        <dbReference type="PROSITE" id="PS50928"/>
    </source>
</evidence>
<evidence type="ECO:0000256" key="2">
    <source>
        <dbReference type="ARBA" id="ARBA00007069"/>
    </source>
</evidence>
<comment type="subcellular location">
    <subcellularLocation>
        <location evidence="1 8">Cell membrane</location>
        <topology evidence="1 8">Multi-pass membrane protein</topology>
    </subcellularLocation>
</comment>
<organism evidence="10 11">
    <name type="scientific">Brucella pituitosa</name>
    <dbReference type="NCBI Taxonomy" id="571256"/>
    <lineage>
        <taxon>Bacteria</taxon>
        <taxon>Pseudomonadati</taxon>
        <taxon>Pseudomonadota</taxon>
        <taxon>Alphaproteobacteria</taxon>
        <taxon>Hyphomicrobiales</taxon>
        <taxon>Brucellaceae</taxon>
        <taxon>Brucella/Ochrobactrum group</taxon>
        <taxon>Brucella</taxon>
    </lineage>
</organism>
<feature type="transmembrane region" description="Helical" evidence="8">
    <location>
        <begin position="34"/>
        <end position="56"/>
    </location>
</feature>
<keyword evidence="5 8" id="KW-0812">Transmembrane</keyword>
<dbReference type="Proteomes" id="UP000718278">
    <property type="component" value="Unassembled WGS sequence"/>
</dbReference>
<protein>
    <submittedName>
        <fullName evidence="10">ABC transporter permease</fullName>
    </submittedName>
</protein>
<dbReference type="Pfam" id="PF00528">
    <property type="entry name" value="BPD_transp_1"/>
    <property type="match status" value="1"/>
</dbReference>
<evidence type="ECO:0000256" key="8">
    <source>
        <dbReference type="RuleBase" id="RU363032"/>
    </source>
</evidence>
<evidence type="ECO:0000256" key="5">
    <source>
        <dbReference type="ARBA" id="ARBA00022692"/>
    </source>
</evidence>
<evidence type="ECO:0000256" key="6">
    <source>
        <dbReference type="ARBA" id="ARBA00022989"/>
    </source>
</evidence>
<feature type="domain" description="ABC transmembrane type-1" evidence="9">
    <location>
        <begin position="81"/>
        <end position="287"/>
    </location>
</feature>
<evidence type="ECO:0000256" key="1">
    <source>
        <dbReference type="ARBA" id="ARBA00004651"/>
    </source>
</evidence>
<dbReference type="EMBL" id="JADIJS010000003">
    <property type="protein sequence ID" value="MBO1040924.1"/>
    <property type="molecule type" value="Genomic_DNA"/>
</dbReference>
<comment type="caution">
    <text evidence="10">The sequence shown here is derived from an EMBL/GenBank/DDBJ whole genome shotgun (WGS) entry which is preliminary data.</text>
</comment>
<keyword evidence="11" id="KW-1185">Reference proteome</keyword>
<keyword evidence="6 8" id="KW-1133">Transmembrane helix</keyword>
<dbReference type="RefSeq" id="WP_207489297.1">
    <property type="nucleotide sequence ID" value="NZ_JADIJS010000003.1"/>
</dbReference>
<feature type="transmembrane region" description="Helical" evidence="8">
    <location>
        <begin position="168"/>
        <end position="189"/>
    </location>
</feature>
<feature type="transmembrane region" description="Helical" evidence="8">
    <location>
        <begin position="266"/>
        <end position="287"/>
    </location>
</feature>
<name>A0ABS3K206_9HYPH</name>
<proteinExistence type="inferred from homology"/>
<dbReference type="PANTHER" id="PTHR42929">
    <property type="entry name" value="INNER MEMBRANE ABC TRANSPORTER PERMEASE PROTEIN YDCU-RELATED-RELATED"/>
    <property type="match status" value="1"/>
</dbReference>